<reference evidence="2" key="1">
    <citation type="submission" date="2013-12" db="EMBL/GenBank/DDBJ databases">
        <title>The Genome Sequence of Aphanomyces invadans NJM9701.</title>
        <authorList>
            <consortium name="The Broad Institute Genomics Platform"/>
            <person name="Russ C."/>
            <person name="Tyler B."/>
            <person name="van West P."/>
            <person name="Dieguez-Uribeondo J."/>
            <person name="Young S.K."/>
            <person name="Zeng Q."/>
            <person name="Gargeya S."/>
            <person name="Fitzgerald M."/>
            <person name="Abouelleil A."/>
            <person name="Alvarado L."/>
            <person name="Chapman S.B."/>
            <person name="Gainer-Dewar J."/>
            <person name="Goldberg J."/>
            <person name="Griggs A."/>
            <person name="Gujja S."/>
            <person name="Hansen M."/>
            <person name="Howarth C."/>
            <person name="Imamovic A."/>
            <person name="Ireland A."/>
            <person name="Larimer J."/>
            <person name="McCowan C."/>
            <person name="Murphy C."/>
            <person name="Pearson M."/>
            <person name="Poon T.W."/>
            <person name="Priest M."/>
            <person name="Roberts A."/>
            <person name="Saif S."/>
            <person name="Shea T."/>
            <person name="Sykes S."/>
            <person name="Wortman J."/>
            <person name="Nusbaum C."/>
            <person name="Birren B."/>
        </authorList>
    </citation>
    <scope>NUCLEOTIDE SEQUENCE [LARGE SCALE GENOMIC DNA]</scope>
    <source>
        <strain evidence="2">NJM9701</strain>
    </source>
</reference>
<evidence type="ECO:0000313" key="2">
    <source>
        <dbReference type="EMBL" id="ETV93375.1"/>
    </source>
</evidence>
<dbReference type="RefSeq" id="XP_008878011.1">
    <property type="nucleotide sequence ID" value="XM_008879789.1"/>
</dbReference>
<feature type="chain" id="PRO_5001537566" evidence="1">
    <location>
        <begin position="36"/>
        <end position="188"/>
    </location>
</feature>
<sequence length="188" mass="20020">MAPPTACTSLPDRARCHHAILPLLRLAQLVTKAWANSHCGSVKSALVVPPSFRFGRLRIIAKGNLMERVRVAWGGALRQTRSIVLFDGLRGKVCALHVHSSHPGGAAACVEASTPAAVPPSQASNVVVMYTLRYIPQVISTLLATLHGKLLRTWRTCVQMQCAASSGLICVTSKSIGWGTASKSVFVA</sequence>
<protein>
    <submittedName>
        <fullName evidence="2">Uncharacterized protein</fullName>
    </submittedName>
</protein>
<organism evidence="2">
    <name type="scientific">Aphanomyces invadans</name>
    <dbReference type="NCBI Taxonomy" id="157072"/>
    <lineage>
        <taxon>Eukaryota</taxon>
        <taxon>Sar</taxon>
        <taxon>Stramenopiles</taxon>
        <taxon>Oomycota</taxon>
        <taxon>Saprolegniomycetes</taxon>
        <taxon>Saprolegniales</taxon>
        <taxon>Verrucalvaceae</taxon>
        <taxon>Aphanomyces</taxon>
    </lineage>
</organism>
<dbReference type="GeneID" id="20089687"/>
<proteinExistence type="predicted"/>
<dbReference type="AlphaFoldDB" id="A0A024TGV9"/>
<dbReference type="EMBL" id="KI913992">
    <property type="protein sequence ID" value="ETV93375.1"/>
    <property type="molecule type" value="Genomic_DNA"/>
</dbReference>
<evidence type="ECO:0000256" key="1">
    <source>
        <dbReference type="SAM" id="SignalP"/>
    </source>
</evidence>
<dbReference type="VEuPathDB" id="FungiDB:H310_12637"/>
<feature type="signal peptide" evidence="1">
    <location>
        <begin position="1"/>
        <end position="35"/>
    </location>
</feature>
<keyword evidence="1" id="KW-0732">Signal</keyword>
<accession>A0A024TGV9</accession>
<name>A0A024TGV9_9STRA</name>
<gene>
    <name evidence="2" type="ORF">H310_12637</name>
</gene>